<evidence type="ECO:0000256" key="9">
    <source>
        <dbReference type="ARBA" id="ARBA00023136"/>
    </source>
</evidence>
<keyword evidence="3" id="KW-0812">Transmembrane</keyword>
<evidence type="ECO:0000256" key="8">
    <source>
        <dbReference type="ARBA" id="ARBA00023128"/>
    </source>
</evidence>
<comment type="similarity">
    <text evidence="2">Belongs to the cytochrome c oxidase IV family.</text>
</comment>
<dbReference type="Pfam" id="PF02936">
    <property type="entry name" value="COX4"/>
    <property type="match status" value="1"/>
</dbReference>
<organism evidence="10 11">
    <name type="scientific">Rhizophlyctis rosea</name>
    <dbReference type="NCBI Taxonomy" id="64517"/>
    <lineage>
        <taxon>Eukaryota</taxon>
        <taxon>Fungi</taxon>
        <taxon>Fungi incertae sedis</taxon>
        <taxon>Chytridiomycota</taxon>
        <taxon>Chytridiomycota incertae sedis</taxon>
        <taxon>Chytridiomycetes</taxon>
        <taxon>Rhizophlyctidales</taxon>
        <taxon>Rhizophlyctidaceae</taxon>
        <taxon>Rhizophlyctis</taxon>
    </lineage>
</organism>
<dbReference type="EMBL" id="JADGJD010000161">
    <property type="protein sequence ID" value="KAJ3054057.1"/>
    <property type="molecule type" value="Genomic_DNA"/>
</dbReference>
<comment type="subcellular location">
    <subcellularLocation>
        <location evidence="1">Mitochondrion inner membrane</location>
        <topology evidence="1">Single-pass membrane protein</topology>
    </subcellularLocation>
</comment>
<dbReference type="Proteomes" id="UP001212841">
    <property type="component" value="Unassembled WGS sequence"/>
</dbReference>
<evidence type="ECO:0000313" key="10">
    <source>
        <dbReference type="EMBL" id="KAJ3054057.1"/>
    </source>
</evidence>
<keyword evidence="11" id="KW-1185">Reference proteome</keyword>
<dbReference type="GO" id="GO:0016491">
    <property type="term" value="F:oxidoreductase activity"/>
    <property type="evidence" value="ECO:0007669"/>
    <property type="project" value="UniProtKB-KW"/>
</dbReference>
<dbReference type="AlphaFoldDB" id="A0AAD5SGQ4"/>
<reference evidence="10" key="1">
    <citation type="submission" date="2020-05" db="EMBL/GenBank/DDBJ databases">
        <title>Phylogenomic resolution of chytrid fungi.</title>
        <authorList>
            <person name="Stajich J.E."/>
            <person name="Amses K."/>
            <person name="Simmons R."/>
            <person name="Seto K."/>
            <person name="Myers J."/>
            <person name="Bonds A."/>
            <person name="Quandt C.A."/>
            <person name="Barry K."/>
            <person name="Liu P."/>
            <person name="Grigoriev I."/>
            <person name="Longcore J.E."/>
            <person name="James T.Y."/>
        </authorList>
    </citation>
    <scope>NUCLEOTIDE SEQUENCE</scope>
    <source>
        <strain evidence="10">JEL0318</strain>
    </source>
</reference>
<dbReference type="GO" id="GO:0005743">
    <property type="term" value="C:mitochondrial inner membrane"/>
    <property type="evidence" value="ECO:0007669"/>
    <property type="project" value="UniProtKB-SubCell"/>
</dbReference>
<name>A0AAD5SGQ4_9FUNG</name>
<evidence type="ECO:0000256" key="6">
    <source>
        <dbReference type="ARBA" id="ARBA00022989"/>
    </source>
</evidence>
<dbReference type="PANTHER" id="PTHR10707:SF10">
    <property type="entry name" value="CYTOCHROME C OXIDASE SUBUNIT 4"/>
    <property type="match status" value="1"/>
</dbReference>
<evidence type="ECO:0000256" key="5">
    <source>
        <dbReference type="ARBA" id="ARBA00022946"/>
    </source>
</evidence>
<evidence type="ECO:0000256" key="1">
    <source>
        <dbReference type="ARBA" id="ARBA00004434"/>
    </source>
</evidence>
<gene>
    <name evidence="10" type="primary">COX5A</name>
    <name evidence="10" type="ORF">HK097_002748</name>
</gene>
<keyword evidence="5" id="KW-0809">Transit peptide</keyword>
<keyword evidence="7" id="KW-0560">Oxidoreductase</keyword>
<proteinExistence type="inferred from homology"/>
<evidence type="ECO:0000256" key="3">
    <source>
        <dbReference type="ARBA" id="ARBA00022692"/>
    </source>
</evidence>
<dbReference type="InterPro" id="IPR036639">
    <property type="entry name" value="Cyt_c_oxidase_su4_sf"/>
</dbReference>
<keyword evidence="4" id="KW-0999">Mitochondrion inner membrane</keyword>
<dbReference type="Gene3D" id="1.10.442.10">
    <property type="entry name" value="Cytochrome c oxidase subunit IV"/>
    <property type="match status" value="1"/>
</dbReference>
<evidence type="ECO:0000256" key="2">
    <source>
        <dbReference type="ARBA" id="ARBA00008135"/>
    </source>
</evidence>
<dbReference type="InterPro" id="IPR004203">
    <property type="entry name" value="Cyt_c_oxidase_su4_fam"/>
</dbReference>
<keyword evidence="8" id="KW-0496">Mitochondrion</keyword>
<evidence type="ECO:0000256" key="4">
    <source>
        <dbReference type="ARBA" id="ARBA00022792"/>
    </source>
</evidence>
<sequence>MTFPIRRVLTTANPALLRRIATQQARRSNSTVALNQLETRWPKLPECEQGAIADSLAAAQKGDWKKMTLEEKRAAYWIAYGNYGARSPRDPAMNLKVAGWSAFWFGVATVVWIGWRTFELDREILIYQKFNATVVPDIRTMTPEWKEAEARYQIENKMNPHTGPYAEYRKKLEAEEAKAGKN</sequence>
<keyword evidence="9" id="KW-0472">Membrane</keyword>
<keyword evidence="6" id="KW-1133">Transmembrane helix</keyword>
<evidence type="ECO:0000313" key="11">
    <source>
        <dbReference type="Proteomes" id="UP001212841"/>
    </source>
</evidence>
<protein>
    <submittedName>
        <fullName evidence="10">Cytochrome c oxidase subunit 5A</fullName>
    </submittedName>
</protein>
<dbReference type="PANTHER" id="PTHR10707">
    <property type="entry name" value="CYTOCHROME C OXIDASE SUBUNIT IV"/>
    <property type="match status" value="1"/>
</dbReference>
<dbReference type="GO" id="GO:0045277">
    <property type="term" value="C:respiratory chain complex IV"/>
    <property type="evidence" value="ECO:0007669"/>
    <property type="project" value="InterPro"/>
</dbReference>
<dbReference type="GO" id="GO:0006123">
    <property type="term" value="P:mitochondrial electron transport, cytochrome c to oxygen"/>
    <property type="evidence" value="ECO:0007669"/>
    <property type="project" value="InterPro"/>
</dbReference>
<dbReference type="SUPFAM" id="SSF81406">
    <property type="entry name" value="Mitochondrial cytochrome c oxidase subunit IV"/>
    <property type="match status" value="1"/>
</dbReference>
<comment type="caution">
    <text evidence="10">The sequence shown here is derived from an EMBL/GenBank/DDBJ whole genome shotgun (WGS) entry which is preliminary data.</text>
</comment>
<evidence type="ECO:0000256" key="7">
    <source>
        <dbReference type="ARBA" id="ARBA00023002"/>
    </source>
</evidence>
<accession>A0AAD5SGQ4</accession>